<name>A0A811L695_9BILA</name>
<evidence type="ECO:0000313" key="3">
    <source>
        <dbReference type="Proteomes" id="UP000614601"/>
    </source>
</evidence>
<organism evidence="2 3">
    <name type="scientific">Bursaphelenchus okinawaensis</name>
    <dbReference type="NCBI Taxonomy" id="465554"/>
    <lineage>
        <taxon>Eukaryota</taxon>
        <taxon>Metazoa</taxon>
        <taxon>Ecdysozoa</taxon>
        <taxon>Nematoda</taxon>
        <taxon>Chromadorea</taxon>
        <taxon>Rhabditida</taxon>
        <taxon>Tylenchina</taxon>
        <taxon>Tylenchomorpha</taxon>
        <taxon>Aphelenchoidea</taxon>
        <taxon>Aphelenchoididae</taxon>
        <taxon>Bursaphelenchus</taxon>
    </lineage>
</organism>
<gene>
    <name evidence="2" type="ORF">BOKJ2_LOCUS10397</name>
</gene>
<dbReference type="EMBL" id="CAJFCW020000005">
    <property type="protein sequence ID" value="CAG9118343.1"/>
    <property type="molecule type" value="Genomic_DNA"/>
</dbReference>
<feature type="region of interest" description="Disordered" evidence="1">
    <location>
        <begin position="47"/>
        <end position="67"/>
    </location>
</feature>
<accession>A0A811L695</accession>
<dbReference type="AlphaFoldDB" id="A0A811L695"/>
<evidence type="ECO:0000313" key="2">
    <source>
        <dbReference type="EMBL" id="CAD5223627.1"/>
    </source>
</evidence>
<protein>
    <submittedName>
        <fullName evidence="2">Uncharacterized protein</fullName>
    </submittedName>
</protein>
<proteinExistence type="predicted"/>
<dbReference type="Proteomes" id="UP000783686">
    <property type="component" value="Unassembled WGS sequence"/>
</dbReference>
<dbReference type="Proteomes" id="UP000614601">
    <property type="component" value="Unassembled WGS sequence"/>
</dbReference>
<reference evidence="2" key="1">
    <citation type="submission" date="2020-09" db="EMBL/GenBank/DDBJ databases">
        <authorList>
            <person name="Kikuchi T."/>
        </authorList>
    </citation>
    <scope>NUCLEOTIDE SEQUENCE</scope>
    <source>
        <strain evidence="2">SH1</strain>
    </source>
</reference>
<keyword evidence="3" id="KW-1185">Reference proteome</keyword>
<evidence type="ECO:0000256" key="1">
    <source>
        <dbReference type="SAM" id="MobiDB-lite"/>
    </source>
</evidence>
<sequence length="88" mass="10358">MNGRLRGFMERVRSTMLLMARWTKGCFCRPGEKKFLIYYNIRQRPQANSAGHSAPDVTKHGYQRQQHSNIRWNQPVICKGIKKKHNLS</sequence>
<comment type="caution">
    <text evidence="2">The sequence shown here is derived from an EMBL/GenBank/DDBJ whole genome shotgun (WGS) entry which is preliminary data.</text>
</comment>
<dbReference type="EMBL" id="CAJFDH010000005">
    <property type="protein sequence ID" value="CAD5223627.1"/>
    <property type="molecule type" value="Genomic_DNA"/>
</dbReference>